<dbReference type="PROSITE" id="PS50090">
    <property type="entry name" value="MYB_LIKE"/>
    <property type="match status" value="2"/>
</dbReference>
<dbReference type="OrthoDB" id="2143914at2759"/>
<dbReference type="CDD" id="cd00167">
    <property type="entry name" value="SANT"/>
    <property type="match status" value="2"/>
</dbReference>
<feature type="compositionally biased region" description="Low complexity" evidence="7">
    <location>
        <begin position="118"/>
        <end position="134"/>
    </location>
</feature>
<keyword evidence="3" id="KW-0805">Transcription regulation</keyword>
<evidence type="ECO:0000259" key="9">
    <source>
        <dbReference type="PROSITE" id="PS51294"/>
    </source>
</evidence>
<dbReference type="SMART" id="SM00717">
    <property type="entry name" value="SANT"/>
    <property type="match status" value="2"/>
</dbReference>
<evidence type="ECO:0000256" key="6">
    <source>
        <dbReference type="ARBA" id="ARBA00023242"/>
    </source>
</evidence>
<evidence type="ECO:0000256" key="5">
    <source>
        <dbReference type="ARBA" id="ARBA00023163"/>
    </source>
</evidence>
<name>A0A7I8K0Y6_SPIIN</name>
<evidence type="ECO:0000256" key="4">
    <source>
        <dbReference type="ARBA" id="ARBA00023125"/>
    </source>
</evidence>
<dbReference type="Pfam" id="PF00249">
    <property type="entry name" value="Myb_DNA-binding"/>
    <property type="match status" value="2"/>
</dbReference>
<dbReference type="InterPro" id="IPR001005">
    <property type="entry name" value="SANT/Myb"/>
</dbReference>
<feature type="compositionally biased region" description="Gly residues" evidence="7">
    <location>
        <begin position="184"/>
        <end position="195"/>
    </location>
</feature>
<gene>
    <name evidence="10" type="ORF">SI8410_01001452</name>
</gene>
<evidence type="ECO:0000256" key="3">
    <source>
        <dbReference type="ARBA" id="ARBA00023015"/>
    </source>
</evidence>
<feature type="domain" description="Myb-like" evidence="8">
    <location>
        <begin position="61"/>
        <end position="111"/>
    </location>
</feature>
<evidence type="ECO:0000313" key="10">
    <source>
        <dbReference type="EMBL" id="CAA7389404.1"/>
    </source>
</evidence>
<dbReference type="InterPro" id="IPR017930">
    <property type="entry name" value="Myb_dom"/>
</dbReference>
<proteinExistence type="predicted"/>
<sequence length="229" mass="25154">MEVEKGAGNGRRSKGSWSPEEDARLVELVHRHGPRNWSGISSAIPGRSGKSCRLRWFNQLSPTVQHRPFTAAEDATIVAAHAMYGNKWATIARLLPGRTDNSVKNHWNSTLRRRRPSESTSQPSLSLSQNSSEQEVSESDSESERKRRCRREPAKSAGPAPTELQREPMTSLSLSPPGRNESVGGYGGGGGGGVKKQGSGWEVEEMSLLSIVREMIAEEVRSYMSRARA</sequence>
<comment type="subcellular location">
    <subcellularLocation>
        <location evidence="1">Nucleus</location>
    </subcellularLocation>
</comment>
<feature type="domain" description="HTH myb-type" evidence="9">
    <location>
        <begin position="9"/>
        <end position="64"/>
    </location>
</feature>
<keyword evidence="2" id="KW-0677">Repeat</keyword>
<dbReference type="GO" id="GO:0000978">
    <property type="term" value="F:RNA polymerase II cis-regulatory region sequence-specific DNA binding"/>
    <property type="evidence" value="ECO:0007669"/>
    <property type="project" value="TreeGrafter"/>
</dbReference>
<evidence type="ECO:0000313" key="11">
    <source>
        <dbReference type="Proteomes" id="UP000663760"/>
    </source>
</evidence>
<organism evidence="10 11">
    <name type="scientific">Spirodela intermedia</name>
    <name type="common">Intermediate duckweed</name>
    <dbReference type="NCBI Taxonomy" id="51605"/>
    <lineage>
        <taxon>Eukaryota</taxon>
        <taxon>Viridiplantae</taxon>
        <taxon>Streptophyta</taxon>
        <taxon>Embryophyta</taxon>
        <taxon>Tracheophyta</taxon>
        <taxon>Spermatophyta</taxon>
        <taxon>Magnoliopsida</taxon>
        <taxon>Liliopsida</taxon>
        <taxon>Araceae</taxon>
        <taxon>Lemnoideae</taxon>
        <taxon>Spirodela</taxon>
    </lineage>
</organism>
<keyword evidence="6" id="KW-0539">Nucleus</keyword>
<dbReference type="EMBL" id="LR746264">
    <property type="protein sequence ID" value="CAA7389404.1"/>
    <property type="molecule type" value="Genomic_DNA"/>
</dbReference>
<keyword evidence="11" id="KW-1185">Reference proteome</keyword>
<dbReference type="AlphaFoldDB" id="A0A7I8K0Y6"/>
<dbReference type="GO" id="GO:0005634">
    <property type="term" value="C:nucleus"/>
    <property type="evidence" value="ECO:0007669"/>
    <property type="project" value="UniProtKB-SubCell"/>
</dbReference>
<keyword evidence="5" id="KW-0804">Transcription</keyword>
<dbReference type="Proteomes" id="UP000663760">
    <property type="component" value="Chromosome 1"/>
</dbReference>
<accession>A0A7I8K0Y6</accession>
<evidence type="ECO:0000259" key="8">
    <source>
        <dbReference type="PROSITE" id="PS50090"/>
    </source>
</evidence>
<dbReference type="InterPro" id="IPR050560">
    <property type="entry name" value="MYB_TF"/>
</dbReference>
<dbReference type="PROSITE" id="PS51294">
    <property type="entry name" value="HTH_MYB"/>
    <property type="match status" value="2"/>
</dbReference>
<dbReference type="InterPro" id="IPR009057">
    <property type="entry name" value="Homeodomain-like_sf"/>
</dbReference>
<evidence type="ECO:0000256" key="2">
    <source>
        <dbReference type="ARBA" id="ARBA00022737"/>
    </source>
</evidence>
<reference evidence="10" key="1">
    <citation type="submission" date="2020-02" db="EMBL/GenBank/DDBJ databases">
        <authorList>
            <person name="Scholz U."/>
            <person name="Mascher M."/>
            <person name="Fiebig A."/>
        </authorList>
    </citation>
    <scope>NUCLEOTIDE SEQUENCE</scope>
</reference>
<feature type="region of interest" description="Disordered" evidence="7">
    <location>
        <begin position="99"/>
        <end position="200"/>
    </location>
</feature>
<dbReference type="SUPFAM" id="SSF46689">
    <property type="entry name" value="Homeodomain-like"/>
    <property type="match status" value="1"/>
</dbReference>
<feature type="domain" description="Myb-like" evidence="8">
    <location>
        <begin position="9"/>
        <end position="60"/>
    </location>
</feature>
<evidence type="ECO:0000256" key="7">
    <source>
        <dbReference type="SAM" id="MobiDB-lite"/>
    </source>
</evidence>
<dbReference type="PANTHER" id="PTHR45614">
    <property type="entry name" value="MYB PROTEIN-RELATED"/>
    <property type="match status" value="1"/>
</dbReference>
<dbReference type="PANTHER" id="PTHR45614:SF82">
    <property type="entry name" value="OS01G0977300 PROTEIN"/>
    <property type="match status" value="1"/>
</dbReference>
<protein>
    <submittedName>
        <fullName evidence="10">Uncharacterized protein</fullName>
    </submittedName>
</protein>
<feature type="compositionally biased region" description="Polar residues" evidence="7">
    <location>
        <begin position="99"/>
        <end position="110"/>
    </location>
</feature>
<feature type="region of interest" description="Disordered" evidence="7">
    <location>
        <begin position="1"/>
        <end position="20"/>
    </location>
</feature>
<dbReference type="FunFam" id="1.10.10.60:FF:000060">
    <property type="entry name" value="MYB transcription factor"/>
    <property type="match status" value="1"/>
</dbReference>
<dbReference type="Gene3D" id="1.10.10.60">
    <property type="entry name" value="Homeodomain-like"/>
    <property type="match status" value="2"/>
</dbReference>
<feature type="domain" description="HTH myb-type" evidence="9">
    <location>
        <begin position="65"/>
        <end position="115"/>
    </location>
</feature>
<dbReference type="GO" id="GO:0000981">
    <property type="term" value="F:DNA-binding transcription factor activity, RNA polymerase II-specific"/>
    <property type="evidence" value="ECO:0007669"/>
    <property type="project" value="TreeGrafter"/>
</dbReference>
<evidence type="ECO:0000256" key="1">
    <source>
        <dbReference type="ARBA" id="ARBA00004123"/>
    </source>
</evidence>
<keyword evidence="4" id="KW-0238">DNA-binding</keyword>